<dbReference type="GO" id="GO:0004016">
    <property type="term" value="F:adenylate cyclase activity"/>
    <property type="evidence" value="ECO:0007669"/>
    <property type="project" value="UniProtKB-EC"/>
</dbReference>
<evidence type="ECO:0000313" key="5">
    <source>
        <dbReference type="EMBL" id="SLN34142.1"/>
    </source>
</evidence>
<dbReference type="Pfam" id="PF00536">
    <property type="entry name" value="SAM_1"/>
    <property type="match status" value="1"/>
</dbReference>
<dbReference type="Proteomes" id="UP000193061">
    <property type="component" value="Unassembled WGS sequence"/>
</dbReference>
<evidence type="ECO:0000259" key="3">
    <source>
        <dbReference type="PROSITE" id="PS50105"/>
    </source>
</evidence>
<evidence type="ECO:0000313" key="6">
    <source>
        <dbReference type="Proteomes" id="UP000193061"/>
    </source>
</evidence>
<dbReference type="RefSeq" id="WP_085805075.1">
    <property type="nucleotide sequence ID" value="NZ_FWFX01000004.1"/>
</dbReference>
<dbReference type="PROSITE" id="PS50125">
    <property type="entry name" value="GUANYLATE_CYCLASE_2"/>
    <property type="match status" value="1"/>
</dbReference>
<dbReference type="Pfam" id="PF00211">
    <property type="entry name" value="Guanylate_cyc"/>
    <property type="match status" value="1"/>
</dbReference>
<dbReference type="GO" id="GO:0009190">
    <property type="term" value="P:cyclic nucleotide biosynthetic process"/>
    <property type="evidence" value="ECO:0007669"/>
    <property type="project" value="InterPro"/>
</dbReference>
<dbReference type="EC" id="4.6.1.1" evidence="5"/>
<accession>A0A1X6YZJ3</accession>
<reference evidence="5 6" key="1">
    <citation type="submission" date="2017-03" db="EMBL/GenBank/DDBJ databases">
        <authorList>
            <person name="Afonso C.L."/>
            <person name="Miller P.J."/>
            <person name="Scott M.A."/>
            <person name="Spackman E."/>
            <person name="Goraichik I."/>
            <person name="Dimitrov K.M."/>
            <person name="Suarez D.L."/>
            <person name="Swayne D.E."/>
        </authorList>
    </citation>
    <scope>NUCLEOTIDE SEQUENCE [LARGE SCALE GENOMIC DNA]</scope>
    <source>
        <strain evidence="5 6">CECT 7450</strain>
    </source>
</reference>
<dbReference type="PANTHER" id="PTHR16305:SF28">
    <property type="entry name" value="GUANYLATE CYCLASE DOMAIN-CONTAINING PROTEIN"/>
    <property type="match status" value="1"/>
</dbReference>
<dbReference type="SUPFAM" id="SSF47769">
    <property type="entry name" value="SAM/Pointed domain"/>
    <property type="match status" value="1"/>
</dbReference>
<proteinExistence type="predicted"/>
<dbReference type="SUPFAM" id="SSF48452">
    <property type="entry name" value="TPR-like"/>
    <property type="match status" value="2"/>
</dbReference>
<evidence type="ECO:0000256" key="2">
    <source>
        <dbReference type="ARBA" id="ARBA00022840"/>
    </source>
</evidence>
<dbReference type="GO" id="GO:0005737">
    <property type="term" value="C:cytoplasm"/>
    <property type="evidence" value="ECO:0007669"/>
    <property type="project" value="TreeGrafter"/>
</dbReference>
<dbReference type="InterPro" id="IPR001660">
    <property type="entry name" value="SAM"/>
</dbReference>
<dbReference type="SUPFAM" id="SSF52540">
    <property type="entry name" value="P-loop containing nucleoside triphosphate hydrolases"/>
    <property type="match status" value="1"/>
</dbReference>
<dbReference type="Gene3D" id="1.10.150.50">
    <property type="entry name" value="Transcription Factor, Ets-1"/>
    <property type="match status" value="1"/>
</dbReference>
<evidence type="ECO:0000256" key="1">
    <source>
        <dbReference type="ARBA" id="ARBA00022741"/>
    </source>
</evidence>
<dbReference type="InterPro" id="IPR041664">
    <property type="entry name" value="AAA_16"/>
</dbReference>
<keyword evidence="1" id="KW-0547">Nucleotide-binding</keyword>
<gene>
    <name evidence="5" type="primary">cyaB</name>
    <name evidence="5" type="ORF">ROA7450_01515</name>
</gene>
<dbReference type="InterPro" id="IPR027417">
    <property type="entry name" value="P-loop_NTPase"/>
</dbReference>
<feature type="domain" description="Guanylate cyclase" evidence="4">
    <location>
        <begin position="72"/>
        <end position="200"/>
    </location>
</feature>
<evidence type="ECO:0000259" key="4">
    <source>
        <dbReference type="PROSITE" id="PS50125"/>
    </source>
</evidence>
<keyword evidence="5" id="KW-0456">Lyase</keyword>
<protein>
    <submittedName>
        <fullName evidence="5">Adenylate cyclase 2</fullName>
        <ecNumber evidence="5">4.6.1.1</ecNumber>
    </submittedName>
</protein>
<dbReference type="InterPro" id="IPR011990">
    <property type="entry name" value="TPR-like_helical_dom_sf"/>
</dbReference>
<dbReference type="Gene3D" id="3.40.50.300">
    <property type="entry name" value="P-loop containing nucleotide triphosphate hydrolases"/>
    <property type="match status" value="1"/>
</dbReference>
<dbReference type="Gene3D" id="3.30.70.1230">
    <property type="entry name" value="Nucleotide cyclase"/>
    <property type="match status" value="1"/>
</dbReference>
<dbReference type="PANTHER" id="PTHR16305">
    <property type="entry name" value="TESTICULAR SOLUBLE ADENYLYL CYCLASE"/>
    <property type="match status" value="1"/>
</dbReference>
<organism evidence="5 6">
    <name type="scientific">Roseovarius albus</name>
    <dbReference type="NCBI Taxonomy" id="1247867"/>
    <lineage>
        <taxon>Bacteria</taxon>
        <taxon>Pseudomonadati</taxon>
        <taxon>Pseudomonadota</taxon>
        <taxon>Alphaproteobacteria</taxon>
        <taxon>Rhodobacterales</taxon>
        <taxon>Roseobacteraceae</taxon>
        <taxon>Roseovarius</taxon>
    </lineage>
</organism>
<feature type="domain" description="SAM" evidence="3">
    <location>
        <begin position="1"/>
        <end position="60"/>
    </location>
</feature>
<dbReference type="AlphaFoldDB" id="A0A1X6YZJ3"/>
<dbReference type="GO" id="GO:0035556">
    <property type="term" value="P:intracellular signal transduction"/>
    <property type="evidence" value="ECO:0007669"/>
    <property type="project" value="InterPro"/>
</dbReference>
<name>A0A1X6YZJ3_9RHOB</name>
<keyword evidence="2" id="KW-0067">ATP-binding</keyword>
<dbReference type="Pfam" id="PF13191">
    <property type="entry name" value="AAA_16"/>
    <property type="match status" value="1"/>
</dbReference>
<dbReference type="SMART" id="SM00454">
    <property type="entry name" value="SAM"/>
    <property type="match status" value="1"/>
</dbReference>
<dbReference type="Gene3D" id="1.25.40.10">
    <property type="entry name" value="Tetratricopeptide repeat domain"/>
    <property type="match status" value="1"/>
</dbReference>
<dbReference type="CDD" id="cd09487">
    <property type="entry name" value="SAM_superfamily"/>
    <property type="match status" value="1"/>
</dbReference>
<dbReference type="CDD" id="cd07302">
    <property type="entry name" value="CHD"/>
    <property type="match status" value="1"/>
</dbReference>
<dbReference type="PROSITE" id="PS50105">
    <property type="entry name" value="SAM_DOMAIN"/>
    <property type="match status" value="1"/>
</dbReference>
<dbReference type="SMART" id="SM00044">
    <property type="entry name" value="CYCc"/>
    <property type="match status" value="1"/>
</dbReference>
<dbReference type="EMBL" id="FWFX01000004">
    <property type="protein sequence ID" value="SLN34142.1"/>
    <property type="molecule type" value="Genomic_DNA"/>
</dbReference>
<dbReference type="SUPFAM" id="SSF55073">
    <property type="entry name" value="Nucleotide cyclase"/>
    <property type="match status" value="1"/>
</dbReference>
<dbReference type="InterPro" id="IPR029787">
    <property type="entry name" value="Nucleotide_cyclase"/>
</dbReference>
<dbReference type="InterPro" id="IPR013761">
    <property type="entry name" value="SAM/pointed_sf"/>
</dbReference>
<dbReference type="GO" id="GO:0005524">
    <property type="term" value="F:ATP binding"/>
    <property type="evidence" value="ECO:0007669"/>
    <property type="project" value="UniProtKB-KW"/>
</dbReference>
<dbReference type="InterPro" id="IPR001054">
    <property type="entry name" value="A/G_cyclase"/>
</dbReference>
<dbReference type="OrthoDB" id="341967at2"/>
<keyword evidence="6" id="KW-1185">Reference proteome</keyword>
<sequence>MSVLDWLKEIGLDQYGTIFDENAIDMETLPELTDADLSSIGVLLGHRKKILKAIGQIGADEPQLPAERRPVTVLFADLSGYTRLSATLDPEETHQLLNSYFNAVDAIIEEHGGRVDKHIGDCVMAVFGAPVAHSNDPERALRAAAEIHRAMHRLSEQSGHLLRTHLGIASGRVVASQTGSARHVEYTVTGDTVNLASRLDDMAEPGETLVSDAVHRAVATIANFKSRGSAKVKGLEAPIPAWVFEGFRQSMLDAEDSVFVGREAESRQLHAISESILAEQSGQIVLLRGEAGIGKTRLVSEFLKTAQAIGFAPHIVQIVDFGVVRGPRVLRDLVAGLLEIPINAGEKERRRAHEQLISSDVIASEDAVFLYDLLDLPQPDRLQSSYAEMQSDERLSGIRRTMGALASSLAAYVPRLIVIEDVHWVDKRTLDALTGFAIDLRSCPSMLLLTSRTEEWALSQDFVSSFRGCPFTMMELQPLQHQDAMRLAEAFAQTSIMELAPIVERADGNPLFLEQMMGDLSEEQHLDLPDSIHALVLARIDRLPEQDREAILAASVLGNRFELAALRSLIGSKSYDCHSLIEHRLLRVEGEEFVFCHVLICDGANASLLRDRRRELNMRAAVYYKDRNLTLHAEHLDRANAPEAGATLLAAAKEAAERIRYEGALQLAMRGGEIASGSDLFQLHMLVGDLSRRLGNSREMIAAYRDAYDSAQDNKGRCRALVGIAEGLRITEAHDELLKTLDDARREANSSPLPKERARICQLRGGVHFTRGNIEACLKENNRSLDFALEAGSRELEAQAYGNLGDAEFAAGRMVTAHERFDQCISLSQEHGFENVIAANLSMRGQTLLYLCRPHDALADSKAALELARKLFNPRAEVVALLVGVYILELTDTDAARNWALTGIKVANRIGATRFENVFREYLGRISAIEGNRQEAERFISGAVESFRQSVSNMLFLGGRALGSLALVSQAGDKRRALLKEGEALLAKGVGAHNPLWFYRDAIDVCLDLEDWDQAERYAQCLENYTSEQPLPWSRFFSERGRILSRAGRGEQVADELQAIVTKARTIGFVNTAERVESFL</sequence>